<evidence type="ECO:0008006" key="4">
    <source>
        <dbReference type="Google" id="ProtNLM"/>
    </source>
</evidence>
<keyword evidence="1" id="KW-0812">Transmembrane</keyword>
<evidence type="ECO:0000256" key="1">
    <source>
        <dbReference type="SAM" id="Phobius"/>
    </source>
</evidence>
<feature type="transmembrane region" description="Helical" evidence="1">
    <location>
        <begin position="113"/>
        <end position="130"/>
    </location>
</feature>
<feature type="transmembrane region" description="Helical" evidence="1">
    <location>
        <begin position="88"/>
        <end position="106"/>
    </location>
</feature>
<dbReference type="EMBL" id="BAAACW010000165">
    <property type="protein sequence ID" value="GAA0371911.1"/>
    <property type="molecule type" value="Genomic_DNA"/>
</dbReference>
<gene>
    <name evidence="2" type="ORF">GCM10008932_24040</name>
</gene>
<sequence length="352" mass="39976">MVLYSAIILLYIMTNLGGDFFNDSLLEPLLLSYAISGWILLILSAGIDRPIVKGFKRFFPILLLLVIVFQMIASTIQIGEVGMTHGRYLILLFGLASIICGVFYILKRQKLELLPLVATIAGMIALVPPIDALSLSVSNQVSRLESALERNNMLENDEVVKQDSVPKEDQEEILSSANYLIEINALDRVSFIPDDFQNSSYSNVYTLFGFDPDDNHYGYGMNPSWITVSDWNQGKTIIPLEDYNQLIPLYLSSDMRRLEVSLNSNQETYLLEIGKELLIKIENESEEVMDEMDFSYLLDQWDIGEQEELSLAEATFEEVGETFKAKIILRELSQYENGEYYSDVYLLIGTTE</sequence>
<accession>A0ABP3HIY5</accession>
<keyword evidence="3" id="KW-1185">Reference proteome</keyword>
<comment type="caution">
    <text evidence="2">The sequence shown here is derived from an EMBL/GenBank/DDBJ whole genome shotgun (WGS) entry which is preliminary data.</text>
</comment>
<evidence type="ECO:0000313" key="2">
    <source>
        <dbReference type="EMBL" id="GAA0371911.1"/>
    </source>
</evidence>
<protein>
    <recommendedName>
        <fullName evidence="4">DUF4153 domain-containing protein</fullName>
    </recommendedName>
</protein>
<reference evidence="3" key="1">
    <citation type="journal article" date="2019" name="Int. J. Syst. Evol. Microbiol.">
        <title>The Global Catalogue of Microorganisms (GCM) 10K type strain sequencing project: providing services to taxonomists for standard genome sequencing and annotation.</title>
        <authorList>
            <consortium name="The Broad Institute Genomics Platform"/>
            <consortium name="The Broad Institute Genome Sequencing Center for Infectious Disease"/>
            <person name="Wu L."/>
            <person name="Ma J."/>
        </authorList>
    </citation>
    <scope>NUCLEOTIDE SEQUENCE [LARGE SCALE GENOMIC DNA]</scope>
    <source>
        <strain evidence="3">JCM 12662</strain>
    </source>
</reference>
<evidence type="ECO:0000313" key="3">
    <source>
        <dbReference type="Proteomes" id="UP001501166"/>
    </source>
</evidence>
<keyword evidence="1" id="KW-1133">Transmembrane helix</keyword>
<name>A0ABP3HIY5_9LACT</name>
<feature type="transmembrane region" description="Helical" evidence="1">
    <location>
        <begin position="58"/>
        <end position="76"/>
    </location>
</feature>
<dbReference type="Proteomes" id="UP001501166">
    <property type="component" value="Unassembled WGS sequence"/>
</dbReference>
<organism evidence="2 3">
    <name type="scientific">Alkalibacterium iburiense</name>
    <dbReference type="NCBI Taxonomy" id="290589"/>
    <lineage>
        <taxon>Bacteria</taxon>
        <taxon>Bacillati</taxon>
        <taxon>Bacillota</taxon>
        <taxon>Bacilli</taxon>
        <taxon>Lactobacillales</taxon>
        <taxon>Carnobacteriaceae</taxon>
        <taxon>Alkalibacterium</taxon>
    </lineage>
</organism>
<proteinExistence type="predicted"/>
<feature type="transmembrane region" description="Helical" evidence="1">
    <location>
        <begin position="28"/>
        <end position="46"/>
    </location>
</feature>
<keyword evidence="1" id="KW-0472">Membrane</keyword>